<dbReference type="InParanoid" id="A0A194QPE6"/>
<dbReference type="AlphaFoldDB" id="A0A194QPE6"/>
<organism evidence="2 3">
    <name type="scientific">Papilio machaon</name>
    <name type="common">Old World swallowtail butterfly</name>
    <dbReference type="NCBI Taxonomy" id="76193"/>
    <lineage>
        <taxon>Eukaryota</taxon>
        <taxon>Metazoa</taxon>
        <taxon>Ecdysozoa</taxon>
        <taxon>Arthropoda</taxon>
        <taxon>Hexapoda</taxon>
        <taxon>Insecta</taxon>
        <taxon>Pterygota</taxon>
        <taxon>Neoptera</taxon>
        <taxon>Endopterygota</taxon>
        <taxon>Lepidoptera</taxon>
        <taxon>Glossata</taxon>
        <taxon>Ditrysia</taxon>
        <taxon>Papilionoidea</taxon>
        <taxon>Papilionidae</taxon>
        <taxon>Papilioninae</taxon>
        <taxon>Papilio</taxon>
    </lineage>
</organism>
<dbReference type="Proteomes" id="UP000053240">
    <property type="component" value="Unassembled WGS sequence"/>
</dbReference>
<feature type="compositionally biased region" description="Basic residues" evidence="1">
    <location>
        <begin position="46"/>
        <end position="58"/>
    </location>
</feature>
<sequence length="140" mass="15162">MRDDLDGAAAGGEGSPAATPKLRPLGLLSTLIRQQLELFVGDTCGPHRRPPRGRHAAQRHLPPSPDPTSLLNTTVLNERCEAATRGLSQHDVMHAGREGRHLMEHPASVTSRPIPAAYFNQSSDDKSIHIPLSYCAHILV</sequence>
<keyword evidence="3" id="KW-1185">Reference proteome</keyword>
<gene>
    <name evidence="2" type="ORF">RR48_07640</name>
</gene>
<name>A0A194QPE6_PAPMA</name>
<feature type="region of interest" description="Disordered" evidence="1">
    <location>
        <begin position="1"/>
        <end position="22"/>
    </location>
</feature>
<dbReference type="EMBL" id="KQ461190">
    <property type="protein sequence ID" value="KPJ07224.1"/>
    <property type="molecule type" value="Genomic_DNA"/>
</dbReference>
<protein>
    <submittedName>
        <fullName evidence="2">Uncharacterized protein</fullName>
    </submittedName>
</protein>
<accession>A0A194QPE6</accession>
<feature type="region of interest" description="Disordered" evidence="1">
    <location>
        <begin position="42"/>
        <end position="70"/>
    </location>
</feature>
<evidence type="ECO:0000256" key="1">
    <source>
        <dbReference type="SAM" id="MobiDB-lite"/>
    </source>
</evidence>
<proteinExistence type="predicted"/>
<evidence type="ECO:0000313" key="3">
    <source>
        <dbReference type="Proteomes" id="UP000053240"/>
    </source>
</evidence>
<reference evidence="2 3" key="1">
    <citation type="journal article" date="2015" name="Nat. Commun.">
        <title>Outbred genome sequencing and CRISPR/Cas9 gene editing in butterflies.</title>
        <authorList>
            <person name="Li X."/>
            <person name="Fan D."/>
            <person name="Zhang W."/>
            <person name="Liu G."/>
            <person name="Zhang L."/>
            <person name="Zhao L."/>
            <person name="Fang X."/>
            <person name="Chen L."/>
            <person name="Dong Y."/>
            <person name="Chen Y."/>
            <person name="Ding Y."/>
            <person name="Zhao R."/>
            <person name="Feng M."/>
            <person name="Zhu Y."/>
            <person name="Feng Y."/>
            <person name="Jiang X."/>
            <person name="Zhu D."/>
            <person name="Xiang H."/>
            <person name="Feng X."/>
            <person name="Li S."/>
            <person name="Wang J."/>
            <person name="Zhang G."/>
            <person name="Kronforst M.R."/>
            <person name="Wang W."/>
        </authorList>
    </citation>
    <scope>NUCLEOTIDE SEQUENCE [LARGE SCALE GENOMIC DNA]</scope>
    <source>
        <strain evidence="2">Ya'a_city_454_Pm</strain>
        <tissue evidence="2">Whole body</tissue>
    </source>
</reference>
<evidence type="ECO:0000313" key="2">
    <source>
        <dbReference type="EMBL" id="KPJ07224.1"/>
    </source>
</evidence>